<dbReference type="InterPro" id="IPR002716">
    <property type="entry name" value="PIN_dom"/>
</dbReference>
<dbReference type="STRING" id="553219.CAMSH0001_1794"/>
<accession>C6RD78</accession>
<dbReference type="RefSeq" id="WP_002946691.1">
    <property type="nucleotide sequence ID" value="NZ_ACVQ01000005.1"/>
</dbReference>
<dbReference type="eggNOG" id="COG1848">
    <property type="taxonomic scope" value="Bacteria"/>
</dbReference>
<sequence length="153" mass="17127">MAKIFLDSNILIDFLVEERGALNLAAVKLFENFSASDTICYSFGSISDVAYVLKKCYKISDEIILDFFSALSWTSNFKCLPLSNDGLSLACEYAKSELKSGRKIDFEDVLQYFCALEGGCEAIVTNDKTFPKLQIALKRTDANLEDYAPKQKI</sequence>
<gene>
    <name evidence="2" type="ORF">CAMSH0001_1794</name>
</gene>
<evidence type="ECO:0000313" key="2">
    <source>
        <dbReference type="EMBL" id="EET80645.1"/>
    </source>
</evidence>
<evidence type="ECO:0000259" key="1">
    <source>
        <dbReference type="Pfam" id="PF01850"/>
    </source>
</evidence>
<dbReference type="SUPFAM" id="SSF88723">
    <property type="entry name" value="PIN domain-like"/>
    <property type="match status" value="1"/>
</dbReference>
<dbReference type="OrthoDB" id="5373272at2"/>
<protein>
    <submittedName>
        <fullName evidence="2">PIN domain protein</fullName>
    </submittedName>
</protein>
<name>C6RD78_9BACT</name>
<organism evidence="2 3">
    <name type="scientific">Campylobacter showae RM3277</name>
    <dbReference type="NCBI Taxonomy" id="553219"/>
    <lineage>
        <taxon>Bacteria</taxon>
        <taxon>Pseudomonadati</taxon>
        <taxon>Campylobacterota</taxon>
        <taxon>Epsilonproteobacteria</taxon>
        <taxon>Campylobacterales</taxon>
        <taxon>Campylobacteraceae</taxon>
        <taxon>Campylobacter</taxon>
    </lineage>
</organism>
<comment type="caution">
    <text evidence="2">The sequence shown here is derived from an EMBL/GenBank/DDBJ whole genome shotgun (WGS) entry which is preliminary data.</text>
</comment>
<dbReference type="Gene3D" id="3.40.50.1010">
    <property type="entry name" value="5'-nuclease"/>
    <property type="match status" value="1"/>
</dbReference>
<evidence type="ECO:0000313" key="3">
    <source>
        <dbReference type="Proteomes" id="UP000003107"/>
    </source>
</evidence>
<dbReference type="AlphaFoldDB" id="C6RD78"/>
<proteinExistence type="predicted"/>
<reference evidence="2 3" key="1">
    <citation type="submission" date="2009-07" db="EMBL/GenBank/DDBJ databases">
        <authorList>
            <person name="Madupu R."/>
            <person name="Sebastian Y."/>
            <person name="Durkin A.S."/>
            <person name="Torralba M."/>
            <person name="Methe B."/>
            <person name="Sutton G.G."/>
            <person name="Strausberg R.L."/>
            <person name="Nelson K.E."/>
        </authorList>
    </citation>
    <scope>NUCLEOTIDE SEQUENCE [LARGE SCALE GENOMIC DNA]</scope>
    <source>
        <strain evidence="2 3">RM3277</strain>
    </source>
</reference>
<dbReference type="Pfam" id="PF01850">
    <property type="entry name" value="PIN"/>
    <property type="match status" value="1"/>
</dbReference>
<dbReference type="EMBL" id="ACVQ01000005">
    <property type="protein sequence ID" value="EET80645.1"/>
    <property type="molecule type" value="Genomic_DNA"/>
</dbReference>
<dbReference type="CDD" id="cd09854">
    <property type="entry name" value="PIN_VapC-like"/>
    <property type="match status" value="1"/>
</dbReference>
<dbReference type="Proteomes" id="UP000003107">
    <property type="component" value="Unassembled WGS sequence"/>
</dbReference>
<keyword evidence="3" id="KW-1185">Reference proteome</keyword>
<dbReference type="GeneID" id="60990657"/>
<feature type="domain" description="PIN" evidence="1">
    <location>
        <begin position="4"/>
        <end position="133"/>
    </location>
</feature>
<dbReference type="InterPro" id="IPR029060">
    <property type="entry name" value="PIN-like_dom_sf"/>
</dbReference>